<evidence type="ECO:0008006" key="4">
    <source>
        <dbReference type="Google" id="ProtNLM"/>
    </source>
</evidence>
<protein>
    <recommendedName>
        <fullName evidence="4">Outer membrane lipoprotein-sorting protein</fullName>
    </recommendedName>
</protein>
<evidence type="ECO:0000313" key="2">
    <source>
        <dbReference type="EMBL" id="PVY42645.1"/>
    </source>
</evidence>
<keyword evidence="3" id="KW-1185">Reference proteome</keyword>
<dbReference type="Proteomes" id="UP000245959">
    <property type="component" value="Unassembled WGS sequence"/>
</dbReference>
<evidence type="ECO:0000313" key="3">
    <source>
        <dbReference type="Proteomes" id="UP000245959"/>
    </source>
</evidence>
<proteinExistence type="predicted"/>
<feature type="signal peptide" evidence="1">
    <location>
        <begin position="1"/>
        <end position="19"/>
    </location>
</feature>
<comment type="caution">
    <text evidence="2">The sequence shown here is derived from an EMBL/GenBank/DDBJ whole genome shotgun (WGS) entry which is preliminary data.</text>
</comment>
<feature type="chain" id="PRO_5015563686" description="Outer membrane lipoprotein-sorting protein" evidence="1">
    <location>
        <begin position="20"/>
        <end position="242"/>
    </location>
</feature>
<dbReference type="EMBL" id="QEKH01000011">
    <property type="protein sequence ID" value="PVY42645.1"/>
    <property type="molecule type" value="Genomic_DNA"/>
</dbReference>
<accession>A0A2U1B1V1</accession>
<keyword evidence="1" id="KW-0732">Signal</keyword>
<sequence>MRKHFFAFATLALGFLLSAAELPLSKFMERARNPNSGSTFAALSGQIQHRRAGGKVENASLYFAIIIQPERSTGQIIIDGSEGYLIGQTRLSGDSETTVTPMVGSQAQEAARLGYMGIRPSDLTMSFLYYPVVRELEPVTLSGIAPCRVVLLETPDKSEQVRVYISRDHYFPLKAEFIKAGEKEPYRTLETSGFTKKNDLYYCSKINLDGPGWRTRITFDGDEAKLGVFDAARPPQIIRRLK</sequence>
<dbReference type="AlphaFoldDB" id="A0A2U1B1V1"/>
<dbReference type="RefSeq" id="WP_116883834.1">
    <property type="nucleotide sequence ID" value="NZ_QEKH01000011.1"/>
</dbReference>
<gene>
    <name evidence="2" type="ORF">C8D82_111102</name>
</gene>
<name>A0A2U1B1V1_9BACT</name>
<dbReference type="GeneID" id="78295148"/>
<organism evidence="2 3">
    <name type="scientific">Victivallis vadensis</name>
    <dbReference type="NCBI Taxonomy" id="172901"/>
    <lineage>
        <taxon>Bacteria</taxon>
        <taxon>Pseudomonadati</taxon>
        <taxon>Lentisphaerota</taxon>
        <taxon>Lentisphaeria</taxon>
        <taxon>Victivallales</taxon>
        <taxon>Victivallaceae</taxon>
        <taxon>Victivallis</taxon>
    </lineage>
</organism>
<evidence type="ECO:0000256" key="1">
    <source>
        <dbReference type="SAM" id="SignalP"/>
    </source>
</evidence>
<reference evidence="2 3" key="1">
    <citation type="submission" date="2018-04" db="EMBL/GenBank/DDBJ databases">
        <title>Genomic Encyclopedia of Type Strains, Phase IV (KMG-IV): sequencing the most valuable type-strain genomes for metagenomic binning, comparative biology and taxonomic classification.</title>
        <authorList>
            <person name="Goeker M."/>
        </authorList>
    </citation>
    <scope>NUCLEOTIDE SEQUENCE [LARGE SCALE GENOMIC DNA]</scope>
    <source>
        <strain evidence="2 3">DSM 14823</strain>
    </source>
</reference>